<feature type="active site" evidence="2">
    <location>
        <position position="326"/>
    </location>
</feature>
<dbReference type="PIRSF" id="PIRSF000443">
    <property type="entry name" value="Homoser_Ac_trans"/>
    <property type="match status" value="1"/>
</dbReference>
<proteinExistence type="inferred from homology"/>
<keyword evidence="5" id="KW-1185">Reference proteome</keyword>
<feature type="binding site" evidence="2">
    <location>
        <position position="357"/>
    </location>
    <ligand>
        <name>substrate</name>
    </ligand>
</feature>
<feature type="active site" evidence="2">
    <location>
        <position position="356"/>
    </location>
</feature>
<comment type="caution">
    <text evidence="2">Lacks conserved residue(s) required for the propagation of feature annotation.</text>
</comment>
<comment type="similarity">
    <text evidence="2">Belongs to the AB hydrolase superfamily. MetX family.</text>
</comment>
<comment type="catalytic activity">
    <reaction evidence="2">
        <text>L-homoserine + acetyl-CoA = O-acetyl-L-homoserine + CoA</text>
        <dbReference type="Rhea" id="RHEA:13701"/>
        <dbReference type="ChEBI" id="CHEBI:57287"/>
        <dbReference type="ChEBI" id="CHEBI:57288"/>
        <dbReference type="ChEBI" id="CHEBI:57476"/>
        <dbReference type="ChEBI" id="CHEBI:57716"/>
        <dbReference type="EC" id="2.3.1.31"/>
    </reaction>
</comment>
<dbReference type="InterPro" id="IPR029058">
    <property type="entry name" value="AB_hydrolase_fold"/>
</dbReference>
<dbReference type="HAMAP" id="MF_00296">
    <property type="entry name" value="MetX_acyltransf"/>
    <property type="match status" value="1"/>
</dbReference>
<reference evidence="5" key="1">
    <citation type="journal article" date="2019" name="Int. J. Syst. Evol. Microbiol.">
        <title>The Global Catalogue of Microorganisms (GCM) 10K type strain sequencing project: providing services to taxonomists for standard genome sequencing and annotation.</title>
        <authorList>
            <consortium name="The Broad Institute Genomics Platform"/>
            <consortium name="The Broad Institute Genome Sequencing Center for Infectious Disease"/>
            <person name="Wu L."/>
            <person name="Ma J."/>
        </authorList>
    </citation>
    <scope>NUCLEOTIDE SEQUENCE [LARGE SCALE GENOMIC DNA]</scope>
    <source>
        <strain evidence="5">JCM 17342</strain>
    </source>
</reference>
<sequence length="377" mass="40727">MTLVRPDISAPLPVTAAWREGDHPGQRKFFALPDPFPLQSGGVLLGGRLAYETWGTLAPDGGNAILVEHALTGDSHVIGEAGEGHPTPGWWSELVGPGRAVDPERWFIVCTNALGGCQGTTGPSSLDPQGKPWGSRFPELSVRDMTRAEVHLADALGVRRWAAVIGGSLGSMRTLEWIVDQPDRVESALVLAGTAVASAEQIAWCYTQLSAIYSDPGWHDGDYYDKPVGPHLGLSLARRIAHTTYRAPAELEARFGHARQPGEDRFAVESYLDHHARKLAHRFDAGSYVALTRAMTSFDVGRDRGGVEAALGRVTARVAVAGVDSDRIYPLEQQQFIADHIPTAGPLQVVRSDYGHDGLLIEAEQVGRIVTDLLNSR</sequence>
<organism evidence="4 5">
    <name type="scientific">Allokutzneria multivorans</name>
    <dbReference type="NCBI Taxonomy" id="1142134"/>
    <lineage>
        <taxon>Bacteria</taxon>
        <taxon>Bacillati</taxon>
        <taxon>Actinomycetota</taxon>
        <taxon>Actinomycetes</taxon>
        <taxon>Pseudonocardiales</taxon>
        <taxon>Pseudonocardiaceae</taxon>
        <taxon>Allokutzneria</taxon>
    </lineage>
</organism>
<keyword evidence="2" id="KW-0486">Methionine biosynthesis</keyword>
<dbReference type="NCBIfam" id="NF001209">
    <property type="entry name" value="PRK00175.1"/>
    <property type="match status" value="1"/>
</dbReference>
<keyword evidence="1 2" id="KW-0808">Transferase</keyword>
<dbReference type="SUPFAM" id="SSF53474">
    <property type="entry name" value="alpha/beta-Hydrolases"/>
    <property type="match status" value="1"/>
</dbReference>
<comment type="subunit">
    <text evidence="2">Homodimer.</text>
</comment>
<dbReference type="Gene3D" id="3.40.50.1820">
    <property type="entry name" value="alpha/beta hydrolase"/>
    <property type="match status" value="1"/>
</dbReference>
<feature type="domain" description="AB hydrolase-1" evidence="3">
    <location>
        <begin position="64"/>
        <end position="360"/>
    </location>
</feature>
<dbReference type="Proteomes" id="UP001501747">
    <property type="component" value="Unassembled WGS sequence"/>
</dbReference>
<dbReference type="EMBL" id="BAABAL010000016">
    <property type="protein sequence ID" value="GAA4012735.1"/>
    <property type="molecule type" value="Genomic_DNA"/>
</dbReference>
<dbReference type="RefSeq" id="WP_344876796.1">
    <property type="nucleotide sequence ID" value="NZ_BAABAL010000016.1"/>
</dbReference>
<comment type="pathway">
    <text evidence="2">Amino-acid biosynthesis; L-methionine biosynthesis via de novo pathway; O-acetyl-L-homoserine from L-homoserine: step 1/1.</text>
</comment>
<comment type="function">
    <text evidence="2">Transfers an acetyl group from acetyl-CoA to L-homoserine, forming acetyl-L-homoserine.</text>
</comment>
<evidence type="ECO:0000256" key="2">
    <source>
        <dbReference type="HAMAP-Rule" id="MF_00296"/>
    </source>
</evidence>
<protein>
    <recommendedName>
        <fullName evidence="2">Homoserine O-acetyltransferase</fullName>
        <shortName evidence="2">HAT</shortName>
        <ecNumber evidence="2">2.3.1.31</ecNumber>
    </recommendedName>
    <alternativeName>
        <fullName evidence="2">Homoserine transacetylase</fullName>
        <shortName evidence="2">HTA</shortName>
    </alternativeName>
</protein>
<dbReference type="InterPro" id="IPR000073">
    <property type="entry name" value="AB_hydrolase_1"/>
</dbReference>
<feature type="active site" description="Nucleophile" evidence="2">
    <location>
        <position position="168"/>
    </location>
</feature>
<dbReference type="InterPro" id="IPR008220">
    <property type="entry name" value="HAT_MetX-like"/>
</dbReference>
<evidence type="ECO:0000256" key="1">
    <source>
        <dbReference type="ARBA" id="ARBA00022679"/>
    </source>
</evidence>
<name>A0ABP7SK03_9PSEU</name>
<accession>A0ABP7SK03</accession>
<feature type="binding site" evidence="2">
    <location>
        <position position="238"/>
    </location>
    <ligand>
        <name>substrate</name>
    </ligand>
</feature>
<keyword evidence="2" id="KW-0028">Amino-acid biosynthesis</keyword>
<comment type="subcellular location">
    <subcellularLocation>
        <location evidence="2">Cytoplasm</location>
    </subcellularLocation>
</comment>
<dbReference type="PANTHER" id="PTHR32268">
    <property type="entry name" value="HOMOSERINE O-ACETYLTRANSFERASE"/>
    <property type="match status" value="1"/>
</dbReference>
<evidence type="ECO:0000259" key="3">
    <source>
        <dbReference type="Pfam" id="PF00561"/>
    </source>
</evidence>
<evidence type="ECO:0000313" key="4">
    <source>
        <dbReference type="EMBL" id="GAA4012735.1"/>
    </source>
</evidence>
<dbReference type="NCBIfam" id="TIGR01392">
    <property type="entry name" value="homoserO_Ac_trn"/>
    <property type="match status" value="1"/>
</dbReference>
<gene>
    <name evidence="2" type="primary">metXA</name>
    <name evidence="4" type="ORF">GCM10022247_39140</name>
</gene>
<dbReference type="Pfam" id="PF00561">
    <property type="entry name" value="Abhydrolase_1"/>
    <property type="match status" value="1"/>
</dbReference>
<keyword evidence="2" id="KW-0012">Acyltransferase</keyword>
<evidence type="ECO:0000313" key="5">
    <source>
        <dbReference type="Proteomes" id="UP001501747"/>
    </source>
</evidence>
<keyword evidence="2" id="KW-0963">Cytoplasm</keyword>
<comment type="caution">
    <text evidence="4">The sequence shown here is derived from an EMBL/GenBank/DDBJ whole genome shotgun (WGS) entry which is preliminary data.</text>
</comment>
<dbReference type="EC" id="2.3.1.31" evidence="2"/>
<dbReference type="PANTHER" id="PTHR32268:SF11">
    <property type="entry name" value="HOMOSERINE O-ACETYLTRANSFERASE"/>
    <property type="match status" value="1"/>
</dbReference>